<dbReference type="AlphaFoldDB" id="A0ABD3PFT2"/>
<comment type="caution">
    <text evidence="2">The sequence shown here is derived from an EMBL/GenBank/DDBJ whole genome shotgun (WGS) entry which is preliminary data.</text>
</comment>
<accession>A0ABD3PFT2</accession>
<sequence length="158" mass="17443">MTPPLLISAVWLAVSHRSAHGFSSSAKPNHAIEDSLTSSQKRLLIHTKSSGSAHHRLLSYDKTSLQMNQDDEEYDVENNVDQYSSKQAVEDPPGNYLEALAISVTLFFLATTWLSDGQLFSSSNYDSQPGGKASFYKHVDAESVLQEDFNRASSSVIF</sequence>
<dbReference type="Proteomes" id="UP001530400">
    <property type="component" value="Unassembled WGS sequence"/>
</dbReference>
<keyword evidence="3" id="KW-1185">Reference proteome</keyword>
<organism evidence="2 3">
    <name type="scientific">Cyclotella atomus</name>
    <dbReference type="NCBI Taxonomy" id="382360"/>
    <lineage>
        <taxon>Eukaryota</taxon>
        <taxon>Sar</taxon>
        <taxon>Stramenopiles</taxon>
        <taxon>Ochrophyta</taxon>
        <taxon>Bacillariophyta</taxon>
        <taxon>Coscinodiscophyceae</taxon>
        <taxon>Thalassiosirophycidae</taxon>
        <taxon>Stephanodiscales</taxon>
        <taxon>Stephanodiscaceae</taxon>
        <taxon>Cyclotella</taxon>
    </lineage>
</organism>
<keyword evidence="1" id="KW-0732">Signal</keyword>
<protein>
    <submittedName>
        <fullName evidence="2">Uncharacterized protein</fullName>
    </submittedName>
</protein>
<evidence type="ECO:0000256" key="1">
    <source>
        <dbReference type="SAM" id="SignalP"/>
    </source>
</evidence>
<evidence type="ECO:0000313" key="2">
    <source>
        <dbReference type="EMBL" id="KAL3786527.1"/>
    </source>
</evidence>
<gene>
    <name evidence="2" type="ORF">ACHAWO_000504</name>
</gene>
<reference evidence="2 3" key="1">
    <citation type="submission" date="2024-10" db="EMBL/GenBank/DDBJ databases">
        <title>Updated reference genomes for cyclostephanoid diatoms.</title>
        <authorList>
            <person name="Roberts W.R."/>
            <person name="Alverson A.J."/>
        </authorList>
    </citation>
    <scope>NUCLEOTIDE SEQUENCE [LARGE SCALE GENOMIC DNA]</scope>
    <source>
        <strain evidence="2 3">AJA010-31</strain>
    </source>
</reference>
<name>A0ABD3PFT2_9STRA</name>
<dbReference type="EMBL" id="JALLPJ020000646">
    <property type="protein sequence ID" value="KAL3786527.1"/>
    <property type="molecule type" value="Genomic_DNA"/>
</dbReference>
<feature type="signal peptide" evidence="1">
    <location>
        <begin position="1"/>
        <end position="21"/>
    </location>
</feature>
<proteinExistence type="predicted"/>
<evidence type="ECO:0000313" key="3">
    <source>
        <dbReference type="Proteomes" id="UP001530400"/>
    </source>
</evidence>
<feature type="chain" id="PRO_5044805880" evidence="1">
    <location>
        <begin position="22"/>
        <end position="158"/>
    </location>
</feature>